<keyword evidence="2" id="KW-1185">Reference proteome</keyword>
<dbReference type="WBParaSite" id="Csp11.Scaffold629.g7868.t1">
    <property type="protein sequence ID" value="Csp11.Scaffold629.g7868.t1"/>
    <property type="gene ID" value="Csp11.Scaffold629.g7868"/>
</dbReference>
<feature type="compositionally biased region" description="Low complexity" evidence="1">
    <location>
        <begin position="123"/>
        <end position="132"/>
    </location>
</feature>
<dbReference type="AlphaFoldDB" id="A0A1I7UC85"/>
<feature type="region of interest" description="Disordered" evidence="1">
    <location>
        <begin position="31"/>
        <end position="63"/>
    </location>
</feature>
<evidence type="ECO:0000256" key="1">
    <source>
        <dbReference type="SAM" id="MobiDB-lite"/>
    </source>
</evidence>
<feature type="region of interest" description="Disordered" evidence="1">
    <location>
        <begin position="114"/>
        <end position="133"/>
    </location>
</feature>
<dbReference type="eggNOG" id="ENOG502TISV">
    <property type="taxonomic scope" value="Eukaryota"/>
</dbReference>
<organism evidence="2 3">
    <name type="scientific">Caenorhabditis tropicalis</name>
    <dbReference type="NCBI Taxonomy" id="1561998"/>
    <lineage>
        <taxon>Eukaryota</taxon>
        <taxon>Metazoa</taxon>
        <taxon>Ecdysozoa</taxon>
        <taxon>Nematoda</taxon>
        <taxon>Chromadorea</taxon>
        <taxon>Rhabditida</taxon>
        <taxon>Rhabditina</taxon>
        <taxon>Rhabditomorpha</taxon>
        <taxon>Rhabditoidea</taxon>
        <taxon>Rhabditidae</taxon>
        <taxon>Peloderinae</taxon>
        <taxon>Caenorhabditis</taxon>
    </lineage>
</organism>
<dbReference type="Proteomes" id="UP000095282">
    <property type="component" value="Unplaced"/>
</dbReference>
<proteinExistence type="predicted"/>
<protein>
    <submittedName>
        <fullName evidence="3">Uncharacterized protein</fullName>
    </submittedName>
</protein>
<name>A0A1I7UC85_9PELO</name>
<sequence length="156" mass="17690">MSTNIQSCNAFYQQNGYSMAQFSFQMDSRLSPSINTASSSSSPNGSNDVFSSMSSWTNSSSDDAFSTMGTWEDHAKENNLKVSKKRPRKIRRLRDIKDSDDEWKEPKITKSDLVPNPFCVQTSSDSTSSSKVPSKKMRRVCFNPTISFHYYEPHDL</sequence>
<feature type="region of interest" description="Disordered" evidence="1">
    <location>
        <begin position="76"/>
        <end position="107"/>
    </location>
</feature>
<feature type="compositionally biased region" description="Basic residues" evidence="1">
    <location>
        <begin position="82"/>
        <end position="94"/>
    </location>
</feature>
<evidence type="ECO:0000313" key="3">
    <source>
        <dbReference type="WBParaSite" id="Csp11.Scaffold629.g7868.t1"/>
    </source>
</evidence>
<evidence type="ECO:0000313" key="2">
    <source>
        <dbReference type="Proteomes" id="UP000095282"/>
    </source>
</evidence>
<accession>A0A1I7UC85</accession>
<reference evidence="3" key="1">
    <citation type="submission" date="2016-11" db="UniProtKB">
        <authorList>
            <consortium name="WormBaseParasite"/>
        </authorList>
    </citation>
    <scope>IDENTIFICATION</scope>
</reference>